<evidence type="ECO:0000313" key="3">
    <source>
        <dbReference type="Proteomes" id="UP001217417"/>
    </source>
</evidence>
<dbReference type="PANTHER" id="PTHR45348:SF2">
    <property type="entry name" value="ZINC-TYPE ALCOHOL DEHYDROGENASE-LIKE PROTEIN C2E1P3.01"/>
    <property type="match status" value="1"/>
</dbReference>
<dbReference type="InterPro" id="IPR013154">
    <property type="entry name" value="ADH-like_N"/>
</dbReference>
<sequence>YKAEHRPTPTPGPNDLLIEVKAIALNPIDRYQRDLGFPALAGYPAIVGSDIAGIVLSAGSSVPADAPKPGTRVCAFAAAFFYQGAPDYGALQERVLVPAVNAVPLPDGMSFKEASILPMSVVTNWSGLYSIGIPRDTAYIPADKQGMLVWGGASSVGSGALQVAKLLGFSVYVTASEKHHSYLKSLGATRVFDYHSDDVVASIVKAAKEDGVAIKTGYVAVGSLQQCLDVLKEFKGDGMAKLASAPRLSPEAPKVDGIEVKFVMGPLGEEARTEHFHFIFHDWLKEKLDTGKFVPSPQIKVVEEGLLSANKALDEMKQGISGTKVVLEV</sequence>
<dbReference type="AlphaFoldDB" id="A0AAD7QV98"/>
<proteinExistence type="predicted"/>
<dbReference type="GeneID" id="80885493"/>
<dbReference type="RefSeq" id="XP_056045066.1">
    <property type="nucleotide sequence ID" value="XM_056190327.1"/>
</dbReference>
<dbReference type="EMBL" id="JARPMG010000004">
    <property type="protein sequence ID" value="KAJ8101616.1"/>
    <property type="molecule type" value="Genomic_DNA"/>
</dbReference>
<gene>
    <name evidence="2" type="ORF">POJ06DRAFT_290044</name>
</gene>
<dbReference type="Gene3D" id="3.90.180.10">
    <property type="entry name" value="Medium-chain alcohol dehydrogenases, catalytic domain"/>
    <property type="match status" value="1"/>
</dbReference>
<evidence type="ECO:0000313" key="2">
    <source>
        <dbReference type="EMBL" id="KAJ8101616.1"/>
    </source>
</evidence>
<keyword evidence="3" id="KW-1185">Reference proteome</keyword>
<feature type="non-terminal residue" evidence="2">
    <location>
        <position position="1"/>
    </location>
</feature>
<dbReference type="Proteomes" id="UP001217417">
    <property type="component" value="Unassembled WGS sequence"/>
</dbReference>
<dbReference type="Pfam" id="PF08240">
    <property type="entry name" value="ADH_N"/>
    <property type="match status" value="1"/>
</dbReference>
<dbReference type="InterPro" id="IPR011032">
    <property type="entry name" value="GroES-like_sf"/>
</dbReference>
<dbReference type="SMART" id="SM00829">
    <property type="entry name" value="PKS_ER"/>
    <property type="match status" value="1"/>
</dbReference>
<dbReference type="Pfam" id="PF00107">
    <property type="entry name" value="ADH_zinc_N"/>
    <property type="match status" value="1"/>
</dbReference>
<reference evidence="2" key="1">
    <citation type="submission" date="2023-03" db="EMBL/GenBank/DDBJ databases">
        <title>Near-Complete genome sequence of Lipomyces tetrasporous NRRL Y-64009, an oleaginous yeast capable of growing on lignocellulosic hydrolysates.</title>
        <authorList>
            <consortium name="Lawrence Berkeley National Laboratory"/>
            <person name="Jagtap S.S."/>
            <person name="Liu J.-J."/>
            <person name="Walukiewicz H.E."/>
            <person name="Pangilinan J."/>
            <person name="Lipzen A."/>
            <person name="Ahrendt S."/>
            <person name="Koriabine M."/>
            <person name="Cobaugh K."/>
            <person name="Salamov A."/>
            <person name="Yoshinaga Y."/>
            <person name="Ng V."/>
            <person name="Daum C."/>
            <person name="Grigoriev I.V."/>
            <person name="Slininger P.J."/>
            <person name="Dien B.S."/>
            <person name="Jin Y.-S."/>
            <person name="Rao C.V."/>
        </authorList>
    </citation>
    <scope>NUCLEOTIDE SEQUENCE</scope>
    <source>
        <strain evidence="2">NRRL Y-64009</strain>
    </source>
</reference>
<dbReference type="InterPro" id="IPR036291">
    <property type="entry name" value="NAD(P)-bd_dom_sf"/>
</dbReference>
<dbReference type="InterPro" id="IPR047122">
    <property type="entry name" value="Trans-enoyl_RdTase-like"/>
</dbReference>
<comment type="caution">
    <text evidence="2">The sequence shown here is derived from an EMBL/GenBank/DDBJ whole genome shotgun (WGS) entry which is preliminary data.</text>
</comment>
<evidence type="ECO:0000259" key="1">
    <source>
        <dbReference type="SMART" id="SM00829"/>
    </source>
</evidence>
<dbReference type="PANTHER" id="PTHR45348">
    <property type="entry name" value="HYPOTHETICAL OXIDOREDUCTASE (EUROFUNG)"/>
    <property type="match status" value="1"/>
</dbReference>
<dbReference type="SUPFAM" id="SSF51735">
    <property type="entry name" value="NAD(P)-binding Rossmann-fold domains"/>
    <property type="match status" value="1"/>
</dbReference>
<dbReference type="GO" id="GO:0016651">
    <property type="term" value="F:oxidoreductase activity, acting on NAD(P)H"/>
    <property type="evidence" value="ECO:0007669"/>
    <property type="project" value="InterPro"/>
</dbReference>
<organism evidence="2 3">
    <name type="scientific">Lipomyces tetrasporus</name>
    <dbReference type="NCBI Taxonomy" id="54092"/>
    <lineage>
        <taxon>Eukaryota</taxon>
        <taxon>Fungi</taxon>
        <taxon>Dikarya</taxon>
        <taxon>Ascomycota</taxon>
        <taxon>Saccharomycotina</taxon>
        <taxon>Lipomycetes</taxon>
        <taxon>Lipomycetales</taxon>
        <taxon>Lipomycetaceae</taxon>
        <taxon>Lipomyces</taxon>
    </lineage>
</organism>
<dbReference type="CDD" id="cd08249">
    <property type="entry name" value="enoyl_reductase_like"/>
    <property type="match status" value="1"/>
</dbReference>
<dbReference type="InterPro" id="IPR020843">
    <property type="entry name" value="ER"/>
</dbReference>
<protein>
    <submittedName>
        <fullName evidence="2">Chaperonin 10-like protein</fullName>
    </submittedName>
</protein>
<dbReference type="SUPFAM" id="SSF50129">
    <property type="entry name" value="GroES-like"/>
    <property type="match status" value="1"/>
</dbReference>
<accession>A0AAD7QV98</accession>
<feature type="domain" description="Enoyl reductase (ER)" evidence="1">
    <location>
        <begin position="2"/>
        <end position="327"/>
    </location>
</feature>
<name>A0AAD7QV98_9ASCO</name>
<dbReference type="Gene3D" id="3.40.50.720">
    <property type="entry name" value="NAD(P)-binding Rossmann-like Domain"/>
    <property type="match status" value="1"/>
</dbReference>
<dbReference type="InterPro" id="IPR013149">
    <property type="entry name" value="ADH-like_C"/>
</dbReference>